<reference evidence="2" key="1">
    <citation type="submission" date="2017-07" db="EMBL/GenBank/DDBJ databases">
        <title>Taro Niue Genome Assembly and Annotation.</title>
        <authorList>
            <person name="Atibalentja N."/>
            <person name="Keating K."/>
            <person name="Fields C.J."/>
        </authorList>
    </citation>
    <scope>NUCLEOTIDE SEQUENCE</scope>
    <source>
        <strain evidence="2">Niue_2</strain>
        <tissue evidence="2">Leaf</tissue>
    </source>
</reference>
<feature type="non-terminal residue" evidence="2">
    <location>
        <position position="200"/>
    </location>
</feature>
<evidence type="ECO:0000256" key="1">
    <source>
        <dbReference type="SAM" id="Phobius"/>
    </source>
</evidence>
<comment type="caution">
    <text evidence="2">The sequence shown here is derived from an EMBL/GenBank/DDBJ whole genome shotgun (WGS) entry which is preliminary data.</text>
</comment>
<proteinExistence type="predicted"/>
<organism evidence="2 3">
    <name type="scientific">Colocasia esculenta</name>
    <name type="common">Wild taro</name>
    <name type="synonym">Arum esculentum</name>
    <dbReference type="NCBI Taxonomy" id="4460"/>
    <lineage>
        <taxon>Eukaryota</taxon>
        <taxon>Viridiplantae</taxon>
        <taxon>Streptophyta</taxon>
        <taxon>Embryophyta</taxon>
        <taxon>Tracheophyta</taxon>
        <taxon>Spermatophyta</taxon>
        <taxon>Magnoliopsida</taxon>
        <taxon>Liliopsida</taxon>
        <taxon>Araceae</taxon>
        <taxon>Aroideae</taxon>
        <taxon>Colocasieae</taxon>
        <taxon>Colocasia</taxon>
    </lineage>
</organism>
<dbReference type="AlphaFoldDB" id="A0A843V597"/>
<keyword evidence="3" id="KW-1185">Reference proteome</keyword>
<dbReference type="EMBL" id="NMUH01001096">
    <property type="protein sequence ID" value="MQL88844.1"/>
    <property type="molecule type" value="Genomic_DNA"/>
</dbReference>
<evidence type="ECO:0000313" key="2">
    <source>
        <dbReference type="EMBL" id="MQL88844.1"/>
    </source>
</evidence>
<evidence type="ECO:0008006" key="4">
    <source>
        <dbReference type="Google" id="ProtNLM"/>
    </source>
</evidence>
<keyword evidence="1" id="KW-0472">Membrane</keyword>
<feature type="transmembrane region" description="Helical" evidence="1">
    <location>
        <begin position="26"/>
        <end position="48"/>
    </location>
</feature>
<name>A0A843V597_COLES</name>
<dbReference type="Proteomes" id="UP000652761">
    <property type="component" value="Unassembled WGS sequence"/>
</dbReference>
<accession>A0A843V597</accession>
<evidence type="ECO:0000313" key="3">
    <source>
        <dbReference type="Proteomes" id="UP000652761"/>
    </source>
</evidence>
<keyword evidence="1" id="KW-0812">Transmembrane</keyword>
<protein>
    <recommendedName>
        <fullName evidence="4">Transmembrane protein</fullName>
    </recommendedName>
</protein>
<sequence>GFHHARVLVLFTLTRQVVRVSPTRHLYLASLFFFFSSFFEVTGSFAVYRPLTRQGLLLSEVTTFCFTVGDDGLLFHRRSDGLLFHRRKPSSVAPLCLFSLADRSTWVARDSTGVQVGNVAAPWVESRLQPEASHNCTSSSSVDVCCSPVIPGGGGLVTGLSSSPPAFFCNAGGLGSALVFSSTARNSAKDGTVPPVCSLG</sequence>
<keyword evidence="1" id="KW-1133">Transmembrane helix</keyword>
<gene>
    <name evidence="2" type="ORF">Taro_021410</name>
</gene>